<keyword evidence="2" id="KW-1133">Transmembrane helix</keyword>
<reference evidence="5" key="3">
    <citation type="submission" date="2023-12" db="EMBL/GenBank/DDBJ databases">
        <authorList>
            <person name="Sun Q."/>
            <person name="Inoue M."/>
        </authorList>
    </citation>
    <scope>NUCLEOTIDE SEQUENCE</scope>
    <source>
        <strain evidence="5">JCM 9687</strain>
    </source>
</reference>
<dbReference type="EMBL" id="BAAAYK010000038">
    <property type="protein sequence ID" value="GAA3366240.1"/>
    <property type="molecule type" value="Genomic_DNA"/>
</dbReference>
<evidence type="ECO:0000313" key="5">
    <source>
        <dbReference type="EMBL" id="GAA3366240.1"/>
    </source>
</evidence>
<dbReference type="Proteomes" id="UP001500483">
    <property type="component" value="Unassembled WGS sequence"/>
</dbReference>
<feature type="region of interest" description="Disordered" evidence="1">
    <location>
        <begin position="41"/>
        <end position="76"/>
    </location>
</feature>
<keyword evidence="2" id="KW-0472">Membrane</keyword>
<evidence type="ECO:0000313" key="4">
    <source>
        <dbReference type="EMBL" id="GAA3354824.1"/>
    </source>
</evidence>
<evidence type="ECO:0000256" key="1">
    <source>
        <dbReference type="SAM" id="MobiDB-lite"/>
    </source>
</evidence>
<accession>A0ABP6S2K0</accession>
<protein>
    <submittedName>
        <fullName evidence="5">Uncharacterized protein</fullName>
    </submittedName>
</protein>
<reference evidence="6" key="2">
    <citation type="journal article" date="2019" name="Int. J. Syst. Evol. Microbiol.">
        <title>The Global Catalogue of Microorganisms (GCM) 10K type strain sequencing project: providing services to taxonomists for standard genome sequencing and annotation.</title>
        <authorList>
            <consortium name="The Broad Institute Genomics Platform"/>
            <consortium name="The Broad Institute Genome Sequencing Center for Infectious Disease"/>
            <person name="Wu L."/>
            <person name="Ma J."/>
        </authorList>
    </citation>
    <scope>NUCLEOTIDE SEQUENCE [LARGE SCALE GENOMIC DNA]</scope>
    <source>
        <strain evidence="6">JCM 9687</strain>
    </source>
</reference>
<keyword evidence="6" id="KW-1185">Reference proteome</keyword>
<dbReference type="EMBL" id="BAAAYK010000037">
    <property type="protein sequence ID" value="GAA3354620.1"/>
    <property type="molecule type" value="Genomic_DNA"/>
</dbReference>
<evidence type="ECO:0000313" key="3">
    <source>
        <dbReference type="EMBL" id="GAA3354620.1"/>
    </source>
</evidence>
<gene>
    <name evidence="3" type="ORF">GCM10020366_11920</name>
    <name evidence="4" type="ORF">GCM10020366_12450</name>
    <name evidence="5" type="ORF">GCM10020366_69340</name>
</gene>
<comment type="caution">
    <text evidence="5">The sequence shown here is derived from an EMBL/GenBank/DDBJ whole genome shotgun (WGS) entry which is preliminary data.</text>
</comment>
<keyword evidence="2" id="KW-0812">Transmembrane</keyword>
<proteinExistence type="predicted"/>
<evidence type="ECO:0000256" key="2">
    <source>
        <dbReference type="SAM" id="Phobius"/>
    </source>
</evidence>
<sequence length="76" mass="7692">MILAGTQILASHPIITAVPFFVPTFAVLAVVGVIVYRDRRRSEDGDAVGGAGAGTTGHRDTTAPGGTATTRDPADG</sequence>
<feature type="transmembrane region" description="Helical" evidence="2">
    <location>
        <begin position="14"/>
        <end position="36"/>
    </location>
</feature>
<organism evidence="5 6">
    <name type="scientific">Saccharopolyspora gregorii</name>
    <dbReference type="NCBI Taxonomy" id="33914"/>
    <lineage>
        <taxon>Bacteria</taxon>
        <taxon>Bacillati</taxon>
        <taxon>Actinomycetota</taxon>
        <taxon>Actinomycetes</taxon>
        <taxon>Pseudonocardiales</taxon>
        <taxon>Pseudonocardiaceae</taxon>
        <taxon>Saccharopolyspora</taxon>
    </lineage>
</organism>
<name>A0ABP6S2K0_9PSEU</name>
<dbReference type="EMBL" id="BAAAYK010000038">
    <property type="protein sequence ID" value="GAA3354824.1"/>
    <property type="molecule type" value="Genomic_DNA"/>
</dbReference>
<evidence type="ECO:0000313" key="6">
    <source>
        <dbReference type="Proteomes" id="UP001500483"/>
    </source>
</evidence>
<reference evidence="5" key="1">
    <citation type="journal article" date="2014" name="Int. J. Syst. Evol. Microbiol.">
        <title>Complete genome of a new Firmicutes species belonging to the dominant human colonic microbiota ('Ruminococcus bicirculans') reveals two chromosomes and a selective capacity to utilize plant glucans.</title>
        <authorList>
            <consortium name="NISC Comparative Sequencing Program"/>
            <person name="Wegmann U."/>
            <person name="Louis P."/>
            <person name="Goesmann A."/>
            <person name="Henrissat B."/>
            <person name="Duncan S.H."/>
            <person name="Flint H.J."/>
        </authorList>
    </citation>
    <scope>NUCLEOTIDE SEQUENCE</scope>
    <source>
        <strain evidence="5">JCM 9687</strain>
    </source>
</reference>
<dbReference type="RefSeq" id="WP_344924850.1">
    <property type="nucleotide sequence ID" value="NZ_BAAAYK010000037.1"/>
</dbReference>